<proteinExistence type="predicted"/>
<dbReference type="SUPFAM" id="SSF56672">
    <property type="entry name" value="DNA/RNA polymerases"/>
    <property type="match status" value="1"/>
</dbReference>
<reference evidence="3" key="1">
    <citation type="submission" date="2025-08" db="UniProtKB">
        <authorList>
            <consortium name="RefSeq"/>
        </authorList>
    </citation>
    <scope>IDENTIFICATION</scope>
    <source>
        <tissue evidence="3">Leaves</tissue>
    </source>
</reference>
<dbReference type="RefSeq" id="XP_071902623.1">
    <property type="nucleotide sequence ID" value="XM_072046522.1"/>
</dbReference>
<dbReference type="Gene3D" id="3.60.10.10">
    <property type="entry name" value="Endonuclease/exonuclease/phosphatase"/>
    <property type="match status" value="1"/>
</dbReference>
<evidence type="ECO:0000259" key="1">
    <source>
        <dbReference type="Pfam" id="PF00078"/>
    </source>
</evidence>
<protein>
    <recommendedName>
        <fullName evidence="1">Reverse transcriptase domain-containing protein</fullName>
    </recommendedName>
</protein>
<accession>A0ABM4U5Q9</accession>
<dbReference type="Pfam" id="PF00078">
    <property type="entry name" value="RVT_1"/>
    <property type="match status" value="1"/>
</dbReference>
<evidence type="ECO:0000313" key="2">
    <source>
        <dbReference type="Proteomes" id="UP001652660"/>
    </source>
</evidence>
<organism evidence="2 3">
    <name type="scientific">Coffea arabica</name>
    <name type="common">Arabian coffee</name>
    <dbReference type="NCBI Taxonomy" id="13443"/>
    <lineage>
        <taxon>Eukaryota</taxon>
        <taxon>Viridiplantae</taxon>
        <taxon>Streptophyta</taxon>
        <taxon>Embryophyta</taxon>
        <taxon>Tracheophyta</taxon>
        <taxon>Spermatophyta</taxon>
        <taxon>Magnoliopsida</taxon>
        <taxon>eudicotyledons</taxon>
        <taxon>Gunneridae</taxon>
        <taxon>Pentapetalae</taxon>
        <taxon>asterids</taxon>
        <taxon>lamiids</taxon>
        <taxon>Gentianales</taxon>
        <taxon>Rubiaceae</taxon>
        <taxon>Ixoroideae</taxon>
        <taxon>Gardenieae complex</taxon>
        <taxon>Bertiereae - Coffeeae clade</taxon>
        <taxon>Coffeeae</taxon>
        <taxon>Coffea</taxon>
    </lineage>
</organism>
<keyword evidence="2" id="KW-1185">Reference proteome</keyword>
<dbReference type="SUPFAM" id="SSF56219">
    <property type="entry name" value="DNase I-like"/>
    <property type="match status" value="1"/>
</dbReference>
<dbReference type="InterPro" id="IPR036691">
    <property type="entry name" value="Endo/exonu/phosph_ase_sf"/>
</dbReference>
<gene>
    <name evidence="3" type="primary">LOC140005518</name>
</gene>
<evidence type="ECO:0000313" key="3">
    <source>
        <dbReference type="RefSeq" id="XP_071902623.1"/>
    </source>
</evidence>
<feature type="domain" description="Reverse transcriptase" evidence="1">
    <location>
        <begin position="258"/>
        <end position="319"/>
    </location>
</feature>
<dbReference type="InterPro" id="IPR043502">
    <property type="entry name" value="DNA/RNA_pol_sf"/>
</dbReference>
<dbReference type="GeneID" id="140005518"/>
<dbReference type="Proteomes" id="UP001652660">
    <property type="component" value="Chromosome 4e"/>
</dbReference>
<dbReference type="PANTHER" id="PTHR33710">
    <property type="entry name" value="BNAC02G09200D PROTEIN"/>
    <property type="match status" value="1"/>
</dbReference>
<sequence length="339" mass="37914">MESIHGINEGPWMVVGDFNVILNAQERSGGAPPNLRNMEEFNDAIFNCGLAEVDFDGSAFTWTNGALWQRLDRALSNTAWSELFSTTTASHLMRGRSYHAPLLIKSGYPRHGSPAFHFLNVWKRHPNFLQVFGNIFQAVKEAEEVLRQSEKEFEERRDALAKGKLGEARVAPLLDFPIPRITHADNVKLQCPPTLEEVKEVVFSLSPESTPGPDGFGAGFYQTCWQIIGEDLVDAVQEFFQGVQQPRGFSSAAIVLIPKVQGAAQWKDYRLISLCNVSSKVISKILANRLRAMLPRLISPWQTGFVPGRAITENILLAQELALDLDRKLRHSNLMLNST</sequence>
<name>A0ABM4U5Q9_COFAR</name>
<dbReference type="InterPro" id="IPR000477">
    <property type="entry name" value="RT_dom"/>
</dbReference>
<dbReference type="PANTHER" id="PTHR33710:SF77">
    <property type="entry name" value="DNASE I-LIKE SUPERFAMILY PROTEIN"/>
    <property type="match status" value="1"/>
</dbReference>